<evidence type="ECO:0000313" key="2">
    <source>
        <dbReference type="EMBL" id="KAL1116219.1"/>
    </source>
</evidence>
<feature type="transmembrane region" description="Helical" evidence="1">
    <location>
        <begin position="185"/>
        <end position="210"/>
    </location>
</feature>
<dbReference type="EMBL" id="JBFDAA010000018">
    <property type="protein sequence ID" value="KAL1116219.1"/>
    <property type="molecule type" value="Genomic_DNA"/>
</dbReference>
<keyword evidence="1" id="KW-0472">Membrane</keyword>
<sequence>MVIWDDRLRQGEVPAKIEGLLRFVKECQDKCMWRPENYPHLCSPYSPCITLQWTYRDGTLVNLPWALLCRGDVILLRPGQTAPGDCNPHDNVGPPLSNGEVYSPPQKHDNISAPTARIPLPNKRYIMQETPLVKNMGEVLKSSASMKTVTSHDRQKHLVTACTVLVNILRYVYVGQWVGTSHWSVMFLLIPASVSLPLLPLVFPSAWIALNAFGTAKLSAFLQSTYKVKTADPFDDISMDEKRANEALSAGGGGGPRTWARHFLQAFLGRQLSLTLVRSVNPLHILGSVTVSIQLT</sequence>
<dbReference type="AlphaFoldDB" id="A0ABD0YJZ5"/>
<keyword evidence="1" id="KW-1133">Transmembrane helix</keyword>
<comment type="caution">
    <text evidence="2">The sequence shown here is derived from an EMBL/GenBank/DDBJ whole genome shotgun (WGS) entry which is preliminary data.</text>
</comment>
<dbReference type="PANTHER" id="PTHR13219">
    <property type="entry name" value="TRANSMEMBRANE PROTEIN 94"/>
    <property type="match status" value="1"/>
</dbReference>
<keyword evidence="3" id="KW-1185">Reference proteome</keyword>
<feature type="transmembrane region" description="Helical" evidence="1">
    <location>
        <begin position="157"/>
        <end position="173"/>
    </location>
</feature>
<evidence type="ECO:0000313" key="3">
    <source>
        <dbReference type="Proteomes" id="UP001558652"/>
    </source>
</evidence>
<keyword evidence="1" id="KW-0812">Transmembrane</keyword>
<name>A0ABD0YJZ5_9HEMI</name>
<dbReference type="SUPFAM" id="SSF81653">
    <property type="entry name" value="Calcium ATPase, transduction domain A"/>
    <property type="match status" value="1"/>
</dbReference>
<reference evidence="2 3" key="1">
    <citation type="submission" date="2024-07" db="EMBL/GenBank/DDBJ databases">
        <title>Chromosome-level genome assembly of the water stick insect Ranatra chinensis (Heteroptera: Nepidae).</title>
        <authorList>
            <person name="Liu X."/>
        </authorList>
    </citation>
    <scope>NUCLEOTIDE SEQUENCE [LARGE SCALE GENOMIC DNA]</scope>
    <source>
        <strain evidence="2">Cailab_2021Rc</strain>
        <tissue evidence="2">Muscle</tissue>
    </source>
</reference>
<gene>
    <name evidence="2" type="ORF">AAG570_005714</name>
</gene>
<dbReference type="InterPro" id="IPR008250">
    <property type="entry name" value="ATPase_P-typ_transduc_dom_A_sf"/>
</dbReference>
<dbReference type="InterPro" id="IPR039720">
    <property type="entry name" value="TMEM94"/>
</dbReference>
<organism evidence="2 3">
    <name type="scientific">Ranatra chinensis</name>
    <dbReference type="NCBI Taxonomy" id="642074"/>
    <lineage>
        <taxon>Eukaryota</taxon>
        <taxon>Metazoa</taxon>
        <taxon>Ecdysozoa</taxon>
        <taxon>Arthropoda</taxon>
        <taxon>Hexapoda</taxon>
        <taxon>Insecta</taxon>
        <taxon>Pterygota</taxon>
        <taxon>Neoptera</taxon>
        <taxon>Paraneoptera</taxon>
        <taxon>Hemiptera</taxon>
        <taxon>Heteroptera</taxon>
        <taxon>Panheteroptera</taxon>
        <taxon>Nepomorpha</taxon>
        <taxon>Nepidae</taxon>
        <taxon>Ranatrinae</taxon>
        <taxon>Ranatra</taxon>
    </lineage>
</organism>
<dbReference type="Proteomes" id="UP001558652">
    <property type="component" value="Unassembled WGS sequence"/>
</dbReference>
<proteinExistence type="predicted"/>
<protein>
    <submittedName>
        <fullName evidence="2">Uncharacterized protein</fullName>
    </submittedName>
</protein>
<accession>A0ABD0YJZ5</accession>
<evidence type="ECO:0000256" key="1">
    <source>
        <dbReference type="SAM" id="Phobius"/>
    </source>
</evidence>
<dbReference type="PANTHER" id="PTHR13219:SF6">
    <property type="entry name" value="TRANSMEMBRANE PROTEIN 94"/>
    <property type="match status" value="1"/>
</dbReference>